<keyword evidence="2" id="KW-0472">Membrane</keyword>
<reference evidence="3" key="3">
    <citation type="submission" date="2015-02" db="UniProtKB">
        <authorList>
            <consortium name="EnsemblProtists"/>
        </authorList>
    </citation>
    <scope>IDENTIFICATION</scope>
    <source>
        <strain evidence="3">DAOM BR144</strain>
    </source>
</reference>
<feature type="transmembrane region" description="Helical" evidence="2">
    <location>
        <begin position="21"/>
        <end position="40"/>
    </location>
</feature>
<protein>
    <recommendedName>
        <fullName evidence="5">Transmembrane protein</fullName>
    </recommendedName>
</protein>
<keyword evidence="2" id="KW-0812">Transmembrane</keyword>
<feature type="compositionally biased region" description="Low complexity" evidence="1">
    <location>
        <begin position="309"/>
        <end position="322"/>
    </location>
</feature>
<dbReference type="OMA" id="KLPVPFH"/>
<dbReference type="InParanoid" id="K3X3N4"/>
<name>K3X3N4_GLOUD</name>
<feature type="region of interest" description="Disordered" evidence="1">
    <location>
        <begin position="307"/>
        <end position="328"/>
    </location>
</feature>
<accession>K3X3N4</accession>
<dbReference type="HOGENOM" id="CLU_023381_0_0_1"/>
<dbReference type="EMBL" id="GL376637">
    <property type="status" value="NOT_ANNOTATED_CDS"/>
    <property type="molecule type" value="Genomic_DNA"/>
</dbReference>
<dbReference type="AlphaFoldDB" id="K3X3N4"/>
<dbReference type="eggNOG" id="ENOG502QSEN">
    <property type="taxonomic scope" value="Eukaryota"/>
</dbReference>
<evidence type="ECO:0000313" key="4">
    <source>
        <dbReference type="Proteomes" id="UP000019132"/>
    </source>
</evidence>
<dbReference type="VEuPathDB" id="FungiDB:PYU1_G011807"/>
<keyword evidence="2" id="KW-1133">Transmembrane helix</keyword>
<reference evidence="4" key="1">
    <citation type="journal article" date="2010" name="Genome Biol.">
        <title>Genome sequence of the necrotrophic plant pathogen Pythium ultimum reveals original pathogenicity mechanisms and effector repertoire.</title>
        <authorList>
            <person name="Levesque C.A."/>
            <person name="Brouwer H."/>
            <person name="Cano L."/>
            <person name="Hamilton J.P."/>
            <person name="Holt C."/>
            <person name="Huitema E."/>
            <person name="Raffaele S."/>
            <person name="Robideau G.P."/>
            <person name="Thines M."/>
            <person name="Win J."/>
            <person name="Zerillo M.M."/>
            <person name="Beakes G.W."/>
            <person name="Boore J.L."/>
            <person name="Busam D."/>
            <person name="Dumas B."/>
            <person name="Ferriera S."/>
            <person name="Fuerstenberg S.I."/>
            <person name="Gachon C.M."/>
            <person name="Gaulin E."/>
            <person name="Govers F."/>
            <person name="Grenville-Briggs L."/>
            <person name="Horner N."/>
            <person name="Hostetler J."/>
            <person name="Jiang R.H."/>
            <person name="Johnson J."/>
            <person name="Krajaejun T."/>
            <person name="Lin H."/>
            <person name="Meijer H.J."/>
            <person name="Moore B."/>
            <person name="Morris P."/>
            <person name="Phuntmart V."/>
            <person name="Puiu D."/>
            <person name="Shetty J."/>
            <person name="Stajich J.E."/>
            <person name="Tripathy S."/>
            <person name="Wawra S."/>
            <person name="van West P."/>
            <person name="Whitty B.R."/>
            <person name="Coutinho P.M."/>
            <person name="Henrissat B."/>
            <person name="Martin F."/>
            <person name="Thomas P.D."/>
            <person name="Tyler B.M."/>
            <person name="De Vries R.P."/>
            <person name="Kamoun S."/>
            <person name="Yandell M."/>
            <person name="Tisserat N."/>
            <person name="Buell C.R."/>
        </authorList>
    </citation>
    <scope>NUCLEOTIDE SEQUENCE</scope>
    <source>
        <strain evidence="4">DAOM:BR144</strain>
    </source>
</reference>
<evidence type="ECO:0000256" key="1">
    <source>
        <dbReference type="SAM" id="MobiDB-lite"/>
    </source>
</evidence>
<organism evidence="3 4">
    <name type="scientific">Globisporangium ultimum (strain ATCC 200006 / CBS 805.95 / DAOM BR144)</name>
    <name type="common">Pythium ultimum</name>
    <dbReference type="NCBI Taxonomy" id="431595"/>
    <lineage>
        <taxon>Eukaryota</taxon>
        <taxon>Sar</taxon>
        <taxon>Stramenopiles</taxon>
        <taxon>Oomycota</taxon>
        <taxon>Peronosporomycetes</taxon>
        <taxon>Pythiales</taxon>
        <taxon>Pythiaceae</taxon>
        <taxon>Globisporangium</taxon>
    </lineage>
</organism>
<sequence length="585" mass="67257">MATRTRTAATHNRQRSVWMPASWYLALVAIVIWTQVVIAASSTSLAVNTSASDWWTEDHPYYYKFRYKRLANGSIVLNDNYASTVADIRKNISARQPAAVKWIMKKETRKAIKDVNRFLLYNFVPSAVFGDVMTKLRAKTLQKEMRNTFLLHNVAIPGLKMIGEFIWKVLKNHYGSLIEREQLYKRLQSMTIEQISEEFHVPIPEYDRDAELEAQRPNHTLPYTWKGRMQIFNGFGARFVPYADYALQYYSPDDDLPPPVLPAASYPWLWSEHLAMVRELMLQIMMINARHVDNEFSKMLALADKDDGNGSSQSAASNGSSGIEDNDKMGRLQSITQSPLMSAEQQRRARLDALKEMTTVAFEGELKALRHGLQTPSSIWYAMFDRSIDELADAIVGFVNATLHSGDDVTPLHVYSTLVQDTTKRSIFFLSSSYFSTTNLDTNLSMKIRKKVPMLEVFTEVEQIELITLFADKMRQVDDAIEALVDERAARQEYQSLVNATMDQVLYQGSQYSTLEFGFLAPATNKQNVLYRDVRRPVPFHLVLRLFVRFQESRLLLPEESYHMLACLAMLRNEISYYRCRPTNE</sequence>
<dbReference type="Proteomes" id="UP000019132">
    <property type="component" value="Unassembled WGS sequence"/>
</dbReference>
<proteinExistence type="predicted"/>
<evidence type="ECO:0000256" key="2">
    <source>
        <dbReference type="SAM" id="Phobius"/>
    </source>
</evidence>
<keyword evidence="4" id="KW-1185">Reference proteome</keyword>
<evidence type="ECO:0000313" key="3">
    <source>
        <dbReference type="EnsemblProtists" id="PYU1_T011833"/>
    </source>
</evidence>
<reference evidence="4" key="2">
    <citation type="submission" date="2010-04" db="EMBL/GenBank/DDBJ databases">
        <authorList>
            <person name="Buell R."/>
            <person name="Hamilton J."/>
            <person name="Hostetler J."/>
        </authorList>
    </citation>
    <scope>NUCLEOTIDE SEQUENCE [LARGE SCALE GENOMIC DNA]</scope>
    <source>
        <strain evidence="4">DAOM:BR144</strain>
    </source>
</reference>
<evidence type="ECO:0008006" key="5">
    <source>
        <dbReference type="Google" id="ProtNLM"/>
    </source>
</evidence>
<dbReference type="EnsemblProtists" id="PYU1_T011833">
    <property type="protein sequence ID" value="PYU1_T011833"/>
    <property type="gene ID" value="PYU1_G011807"/>
</dbReference>